<dbReference type="AlphaFoldDB" id="A0A382GVG2"/>
<proteinExistence type="predicted"/>
<accession>A0A382GVG2</accession>
<protein>
    <submittedName>
        <fullName evidence="1">Uncharacterized protein</fullName>
    </submittedName>
</protein>
<reference evidence="1" key="1">
    <citation type="submission" date="2018-05" db="EMBL/GenBank/DDBJ databases">
        <authorList>
            <person name="Lanie J.A."/>
            <person name="Ng W.-L."/>
            <person name="Kazmierczak K.M."/>
            <person name="Andrzejewski T.M."/>
            <person name="Davidsen T.M."/>
            <person name="Wayne K.J."/>
            <person name="Tettelin H."/>
            <person name="Glass J.I."/>
            <person name="Rusch D."/>
            <person name="Podicherti R."/>
            <person name="Tsui H.-C.T."/>
            <person name="Winkler M.E."/>
        </authorList>
    </citation>
    <scope>NUCLEOTIDE SEQUENCE</scope>
</reference>
<sequence length="47" mass="5150">MGQNGRILCSRNGIFVIDDETGNAIDAHTPSHTFLSHHQITVCVLTE</sequence>
<dbReference type="EMBL" id="UINC01057567">
    <property type="protein sequence ID" value="SVB78864.1"/>
    <property type="molecule type" value="Genomic_DNA"/>
</dbReference>
<name>A0A382GVG2_9ZZZZ</name>
<evidence type="ECO:0000313" key="1">
    <source>
        <dbReference type="EMBL" id="SVB78864.1"/>
    </source>
</evidence>
<organism evidence="1">
    <name type="scientific">marine metagenome</name>
    <dbReference type="NCBI Taxonomy" id="408172"/>
    <lineage>
        <taxon>unclassified sequences</taxon>
        <taxon>metagenomes</taxon>
        <taxon>ecological metagenomes</taxon>
    </lineage>
</organism>
<gene>
    <name evidence="1" type="ORF">METZ01_LOCUS231718</name>
</gene>